<sequence>TACSRSSGQSLDFYILDVDGGQVTIDLTGTYDTYLQLYDDNCQLVAQDDDGGDGLNSRIIQDLPGGTYFVGVSSFGAGQGGGFTLFAQCDGGVGTFCGRCESGILRVDELSVGELGASGCLLPPFDLPVEVYSLVIDETLEGVISVTSDVFAPTVSFWNDFCDEIAFNDSCLDPAANACLEVDLEPGTYTIIVSSENAAASGAFSIVTEPREDDVVIKGPVAVFSRGDVDSNGRIELSDGIRVLDYLFRGGEDLGCMEAADLNNDAMVNLTDGVYVLTYLFSAGDPPAAPGPPDFGSGCG</sequence>
<dbReference type="GO" id="GO:0000272">
    <property type="term" value="P:polysaccharide catabolic process"/>
    <property type="evidence" value="ECO:0007669"/>
    <property type="project" value="InterPro"/>
</dbReference>
<accession>A0A382TM93</accession>
<dbReference type="SUPFAM" id="SSF63446">
    <property type="entry name" value="Type I dockerin domain"/>
    <property type="match status" value="1"/>
</dbReference>
<feature type="domain" description="Dockerin" evidence="1">
    <location>
        <begin position="222"/>
        <end position="288"/>
    </location>
</feature>
<gene>
    <name evidence="2" type="ORF">METZ01_LOCUS376063</name>
</gene>
<dbReference type="PROSITE" id="PS51766">
    <property type="entry name" value="DOCKERIN"/>
    <property type="match status" value="1"/>
</dbReference>
<evidence type="ECO:0000259" key="1">
    <source>
        <dbReference type="PROSITE" id="PS51766"/>
    </source>
</evidence>
<proteinExistence type="predicted"/>
<dbReference type="EMBL" id="UINC01137707">
    <property type="protein sequence ID" value="SVD23209.1"/>
    <property type="molecule type" value="Genomic_DNA"/>
</dbReference>
<dbReference type="Gene3D" id="1.10.1330.10">
    <property type="entry name" value="Dockerin domain"/>
    <property type="match status" value="1"/>
</dbReference>
<dbReference type="SUPFAM" id="SSF89260">
    <property type="entry name" value="Collagen-binding domain"/>
    <property type="match status" value="1"/>
</dbReference>
<feature type="non-terminal residue" evidence="2">
    <location>
        <position position="300"/>
    </location>
</feature>
<dbReference type="Gene3D" id="2.60.120.380">
    <property type="match status" value="1"/>
</dbReference>
<name>A0A382TM93_9ZZZZ</name>
<protein>
    <recommendedName>
        <fullName evidence="1">Dockerin domain-containing protein</fullName>
    </recommendedName>
</protein>
<organism evidence="2">
    <name type="scientific">marine metagenome</name>
    <dbReference type="NCBI Taxonomy" id="408172"/>
    <lineage>
        <taxon>unclassified sequences</taxon>
        <taxon>metagenomes</taxon>
        <taxon>ecological metagenomes</taxon>
    </lineage>
</organism>
<dbReference type="InterPro" id="IPR036439">
    <property type="entry name" value="Dockerin_dom_sf"/>
</dbReference>
<reference evidence="2" key="1">
    <citation type="submission" date="2018-05" db="EMBL/GenBank/DDBJ databases">
        <authorList>
            <person name="Lanie J.A."/>
            <person name="Ng W.-L."/>
            <person name="Kazmierczak K.M."/>
            <person name="Andrzejewski T.M."/>
            <person name="Davidsen T.M."/>
            <person name="Wayne K.J."/>
            <person name="Tettelin H."/>
            <person name="Glass J.I."/>
            <person name="Rusch D."/>
            <person name="Podicherti R."/>
            <person name="Tsui H.-C.T."/>
            <person name="Winkler M.E."/>
        </authorList>
    </citation>
    <scope>NUCLEOTIDE SEQUENCE</scope>
</reference>
<evidence type="ECO:0000313" key="2">
    <source>
        <dbReference type="EMBL" id="SVD23209.1"/>
    </source>
</evidence>
<dbReference type="AlphaFoldDB" id="A0A382TM93"/>
<dbReference type="InterPro" id="IPR016134">
    <property type="entry name" value="Dockerin_dom"/>
</dbReference>
<feature type="non-terminal residue" evidence="2">
    <location>
        <position position="1"/>
    </location>
</feature>